<keyword evidence="3" id="KW-1133">Transmembrane helix</keyword>
<comment type="subcellular location">
    <subcellularLocation>
        <location evidence="1">Endomembrane system</location>
        <topology evidence="1">Multi-pass membrane protein</topology>
    </subcellularLocation>
</comment>
<comment type="similarity">
    <text evidence="2">Belongs to the EamA transporter family.</text>
</comment>
<feature type="transmembrane region" description="Helical" evidence="3">
    <location>
        <begin position="91"/>
        <end position="115"/>
    </location>
</feature>
<dbReference type="Pfam" id="PF00892">
    <property type="entry name" value="EamA"/>
    <property type="match status" value="2"/>
</dbReference>
<evidence type="ECO:0000256" key="3">
    <source>
        <dbReference type="SAM" id="Phobius"/>
    </source>
</evidence>
<dbReference type="SUPFAM" id="SSF103481">
    <property type="entry name" value="Multidrug resistance efflux transporter EmrE"/>
    <property type="match status" value="2"/>
</dbReference>
<evidence type="ECO:0000256" key="2">
    <source>
        <dbReference type="ARBA" id="ARBA00007362"/>
    </source>
</evidence>
<accession>A0ABW5V972</accession>
<name>A0ABW5V972_9BACI</name>
<feature type="transmembrane region" description="Helical" evidence="3">
    <location>
        <begin position="147"/>
        <end position="170"/>
    </location>
</feature>
<feature type="transmembrane region" description="Helical" evidence="3">
    <location>
        <begin position="268"/>
        <end position="287"/>
    </location>
</feature>
<dbReference type="RefSeq" id="WP_382393238.1">
    <property type="nucleotide sequence ID" value="NZ_JBHUNA010000020.1"/>
</dbReference>
<evidence type="ECO:0000313" key="5">
    <source>
        <dbReference type="EMBL" id="MFD2761089.1"/>
    </source>
</evidence>
<keyword evidence="3" id="KW-0812">Transmembrane</keyword>
<feature type="transmembrane region" description="Helical" evidence="3">
    <location>
        <begin position="242"/>
        <end position="262"/>
    </location>
</feature>
<keyword evidence="6" id="KW-1185">Reference proteome</keyword>
<organism evidence="5 6">
    <name type="scientific">Lentibacillus juripiscarius</name>
    <dbReference type="NCBI Taxonomy" id="257446"/>
    <lineage>
        <taxon>Bacteria</taxon>
        <taxon>Bacillati</taxon>
        <taxon>Bacillota</taxon>
        <taxon>Bacilli</taxon>
        <taxon>Bacillales</taxon>
        <taxon>Bacillaceae</taxon>
        <taxon>Lentibacillus</taxon>
    </lineage>
</organism>
<feature type="transmembrane region" description="Helical" evidence="3">
    <location>
        <begin position="37"/>
        <end position="54"/>
    </location>
</feature>
<sequence length="295" mass="31523">MTKKALVMAFITIIIWGSTFAAIRASLHGGYSSGHLVLIRFLIASGCFLLYALWPGTTFRLPAKNDLLKVLVLGWIGITIYHTGITFGEQTVAAGTAAMIVASAPIFTAIIAIFALKEYPSFFGWIGLGIGFIGIFLITLGSADADFAISGGALLIVIAAIATSIFFVFQKPLLTKYRPVELTAYFTWSGTLPLLVFSPGLFETIQGATVEAHLAAVYVGIFPAAIAYVTWAIALSSGKAGAVTSIMYIEPVFAIFVAWVWLQELPSLLSVIGGLIAISSVILVNMFERGRRRAG</sequence>
<dbReference type="InterPro" id="IPR000620">
    <property type="entry name" value="EamA_dom"/>
</dbReference>
<dbReference type="Gene3D" id="1.10.3730.20">
    <property type="match status" value="1"/>
</dbReference>
<evidence type="ECO:0000256" key="1">
    <source>
        <dbReference type="ARBA" id="ARBA00004127"/>
    </source>
</evidence>
<feature type="transmembrane region" description="Helical" evidence="3">
    <location>
        <begin position="182"/>
        <end position="202"/>
    </location>
</feature>
<feature type="transmembrane region" description="Helical" evidence="3">
    <location>
        <begin position="214"/>
        <end position="235"/>
    </location>
</feature>
<dbReference type="Proteomes" id="UP001597502">
    <property type="component" value="Unassembled WGS sequence"/>
</dbReference>
<dbReference type="InterPro" id="IPR037185">
    <property type="entry name" value="EmrE-like"/>
</dbReference>
<proteinExistence type="inferred from homology"/>
<feature type="domain" description="EamA" evidence="4">
    <location>
        <begin position="4"/>
        <end position="139"/>
    </location>
</feature>
<dbReference type="PANTHER" id="PTHR12715">
    <property type="entry name" value="TRANSPORTER, DRUG/METABOLITE EXPORTER FAMILY"/>
    <property type="match status" value="1"/>
</dbReference>
<dbReference type="EMBL" id="JBHUNA010000020">
    <property type="protein sequence ID" value="MFD2761089.1"/>
    <property type="molecule type" value="Genomic_DNA"/>
</dbReference>
<feature type="transmembrane region" description="Helical" evidence="3">
    <location>
        <begin position="66"/>
        <end position="85"/>
    </location>
</feature>
<feature type="domain" description="EamA" evidence="4">
    <location>
        <begin position="152"/>
        <end position="285"/>
    </location>
</feature>
<comment type="caution">
    <text evidence="5">The sequence shown here is derived from an EMBL/GenBank/DDBJ whole genome shotgun (WGS) entry which is preliminary data.</text>
</comment>
<dbReference type="PANTHER" id="PTHR12715:SF4">
    <property type="entry name" value="EAMA DOMAIN-CONTAINING PROTEIN"/>
    <property type="match status" value="1"/>
</dbReference>
<gene>
    <name evidence="5" type="ORF">ACFSUO_08915</name>
</gene>
<dbReference type="InterPro" id="IPR052756">
    <property type="entry name" value="Alkyne_AA_exporter"/>
</dbReference>
<evidence type="ECO:0000259" key="4">
    <source>
        <dbReference type="Pfam" id="PF00892"/>
    </source>
</evidence>
<keyword evidence="3" id="KW-0472">Membrane</keyword>
<evidence type="ECO:0000313" key="6">
    <source>
        <dbReference type="Proteomes" id="UP001597502"/>
    </source>
</evidence>
<protein>
    <submittedName>
        <fullName evidence="5">DMT family transporter</fullName>
    </submittedName>
</protein>
<reference evidence="6" key="1">
    <citation type="journal article" date="2019" name="Int. J. Syst. Evol. Microbiol.">
        <title>The Global Catalogue of Microorganisms (GCM) 10K type strain sequencing project: providing services to taxonomists for standard genome sequencing and annotation.</title>
        <authorList>
            <consortium name="The Broad Institute Genomics Platform"/>
            <consortium name="The Broad Institute Genome Sequencing Center for Infectious Disease"/>
            <person name="Wu L."/>
            <person name="Ma J."/>
        </authorList>
    </citation>
    <scope>NUCLEOTIDE SEQUENCE [LARGE SCALE GENOMIC DNA]</scope>
    <source>
        <strain evidence="6">TISTR 1535</strain>
    </source>
</reference>
<feature type="transmembrane region" description="Helical" evidence="3">
    <location>
        <begin position="122"/>
        <end position="141"/>
    </location>
</feature>